<dbReference type="KEGG" id="zmm:Zmob_1033"/>
<dbReference type="HOGENOM" id="CLU_056607_4_1_5"/>
<dbReference type="AlphaFoldDB" id="A0A0H3FYW4"/>
<dbReference type="GO" id="GO:0016747">
    <property type="term" value="F:acyltransferase activity, transferring groups other than amino-acyl groups"/>
    <property type="evidence" value="ECO:0007669"/>
    <property type="project" value="InterPro"/>
</dbReference>
<evidence type="ECO:0000256" key="1">
    <source>
        <dbReference type="ARBA" id="ARBA00022679"/>
    </source>
</evidence>
<dbReference type="InterPro" id="IPR000182">
    <property type="entry name" value="GNAT_dom"/>
</dbReference>
<proteinExistence type="predicted"/>
<dbReference type="PANTHER" id="PTHR43877">
    <property type="entry name" value="AMINOALKYLPHOSPHONATE N-ACETYLTRANSFERASE-RELATED-RELATED"/>
    <property type="match status" value="1"/>
</dbReference>
<dbReference type="InterPro" id="IPR016181">
    <property type="entry name" value="Acyl_CoA_acyltransferase"/>
</dbReference>
<dbReference type="OrthoDB" id="143110at2"/>
<evidence type="ECO:0000313" key="4">
    <source>
        <dbReference type="EMBL" id="AEH62867.1"/>
    </source>
</evidence>
<reference evidence="4 5" key="1">
    <citation type="journal article" date="2011" name="J. Bacteriol.">
        <title>Genome sequence of the ethanol-producing Zymomonas mobilis subsp. mobilis lectotype strain ATCC 10988.</title>
        <authorList>
            <person name="Pappas K.M."/>
            <person name="Kouvelis V.N."/>
            <person name="Saunders E."/>
            <person name="Brettin T.S."/>
            <person name="Bruce D."/>
            <person name="Detter C."/>
            <person name="Balakireva M."/>
            <person name="Han C.S."/>
            <person name="Savvakis G."/>
            <person name="Kyrpides N.C."/>
            <person name="Typas M.A."/>
        </authorList>
    </citation>
    <scope>NUCLEOTIDE SEQUENCE [LARGE SCALE GENOMIC DNA]</scope>
    <source>
        <strain evidence="5">ATCC 10988 / DSM 424 / CCUG 17860 / LMG 404 / NCIMB 8938 / NRRL B-806 / ZM1</strain>
    </source>
</reference>
<name>A0A0H3FYW4_ZYMMA</name>
<feature type="domain" description="N-acetyltransferase" evidence="3">
    <location>
        <begin position="3"/>
        <end position="141"/>
    </location>
</feature>
<evidence type="ECO:0000256" key="2">
    <source>
        <dbReference type="ARBA" id="ARBA00023315"/>
    </source>
</evidence>
<dbReference type="RefSeq" id="WP_014500845.1">
    <property type="nucleotide sequence ID" value="NC_017262.1"/>
</dbReference>
<evidence type="ECO:0000313" key="5">
    <source>
        <dbReference type="Proteomes" id="UP000001494"/>
    </source>
</evidence>
<accession>A0A0H3FYW4</accession>
<dbReference type="PROSITE" id="PS51186">
    <property type="entry name" value="GNAT"/>
    <property type="match status" value="1"/>
</dbReference>
<dbReference type="eggNOG" id="COG0456">
    <property type="taxonomic scope" value="Bacteria"/>
</dbReference>
<gene>
    <name evidence="4" type="ordered locus">Zmob_1033</name>
</gene>
<dbReference type="CDD" id="cd04301">
    <property type="entry name" value="NAT_SF"/>
    <property type="match status" value="1"/>
</dbReference>
<sequence>MADIAYSIKEISLADCLPIRQAYLWPSLTQEECVTDGDKNATHFGVFVGDKLSGCASFHHLEGHKKRIRRVAVSPEYRGQGLGSALLKHAMEKLVTPDLTEIWLNARLPAQNFYRRLGFETMGETFFERDVQEIRMVKKYPIE</sequence>
<evidence type="ECO:0000259" key="3">
    <source>
        <dbReference type="PROSITE" id="PS51186"/>
    </source>
</evidence>
<dbReference type="Gene3D" id="3.40.630.30">
    <property type="match status" value="1"/>
</dbReference>
<keyword evidence="2" id="KW-0012">Acyltransferase</keyword>
<dbReference type="Proteomes" id="UP000001494">
    <property type="component" value="Chromosome"/>
</dbReference>
<dbReference type="SUPFAM" id="SSF55729">
    <property type="entry name" value="Acyl-CoA N-acyltransferases (Nat)"/>
    <property type="match status" value="1"/>
</dbReference>
<dbReference type="EMBL" id="CP002850">
    <property type="protein sequence ID" value="AEH62867.1"/>
    <property type="molecule type" value="Genomic_DNA"/>
</dbReference>
<dbReference type="Pfam" id="PF00583">
    <property type="entry name" value="Acetyltransf_1"/>
    <property type="match status" value="1"/>
</dbReference>
<keyword evidence="1 4" id="KW-0808">Transferase</keyword>
<organism evidence="4 5">
    <name type="scientific">Zymomonas mobilis subsp. mobilis (strain ATCC 10988 / DSM 424 / LMG 404 / NCIMB 8938 / NRRL B-806 / ZM1)</name>
    <dbReference type="NCBI Taxonomy" id="555217"/>
    <lineage>
        <taxon>Bacteria</taxon>
        <taxon>Pseudomonadati</taxon>
        <taxon>Pseudomonadota</taxon>
        <taxon>Alphaproteobacteria</taxon>
        <taxon>Sphingomonadales</taxon>
        <taxon>Zymomonadaceae</taxon>
        <taxon>Zymomonas</taxon>
    </lineage>
</organism>
<protein>
    <submittedName>
        <fullName evidence="4">GCN5-related N-acetyltransferase</fullName>
    </submittedName>
</protein>
<dbReference type="InterPro" id="IPR050832">
    <property type="entry name" value="Bact_Acetyltransf"/>
</dbReference>